<sequence length="281" mass="31276">MKKLLTSTLVLFSLNICFAQLKTPDASPKSSVNQTVGLTDISVTYSRPSVKGRAIFGDLVPYGKIWRTGANAATVIEFSTAVTFGNKEIKAGKYALYSIPEANQWKVFLYEEYQLWGDPGKNYDASKVVAETVVKPENISPKIETFSIGFDDIRNNDVMLTLAWDNILVKVPIKVNTRSAVMESIGKTMNGPTASDYHRAASYYFEENIDLNKALEWSVKAAELNPNAYWVLKLKSDIQGALKNYKEAIKTAEKALEAAKKAGNEGYVKALEHNITNWKKK</sequence>
<dbReference type="AlphaFoldDB" id="A0A250FUM8"/>
<keyword evidence="2" id="KW-0732">Signal</keyword>
<protein>
    <submittedName>
        <fullName evidence="3">Uncharacterized protein</fullName>
    </submittedName>
</protein>
<evidence type="ECO:0000256" key="1">
    <source>
        <dbReference type="SAM" id="Coils"/>
    </source>
</evidence>
<dbReference type="Gene3D" id="1.25.40.10">
    <property type="entry name" value="Tetratricopeptide repeat domain"/>
    <property type="match status" value="1"/>
</dbReference>
<feature type="signal peptide" evidence="2">
    <location>
        <begin position="1"/>
        <end position="19"/>
    </location>
</feature>
<feature type="coiled-coil region" evidence="1">
    <location>
        <begin position="235"/>
        <end position="265"/>
    </location>
</feature>
<evidence type="ECO:0000313" key="4">
    <source>
        <dbReference type="Proteomes" id="UP000217348"/>
    </source>
</evidence>
<dbReference type="Proteomes" id="UP000217348">
    <property type="component" value="Chromosome"/>
</dbReference>
<gene>
    <name evidence="3" type="ORF">CGC58_02880</name>
</gene>
<dbReference type="EMBL" id="CP022387">
    <property type="protein sequence ID" value="ATA88764.1"/>
    <property type="molecule type" value="Genomic_DNA"/>
</dbReference>
<dbReference type="SUPFAM" id="SSF81901">
    <property type="entry name" value="HCP-like"/>
    <property type="match status" value="1"/>
</dbReference>
<organism evidence="3 4">
    <name type="scientific">Capnocytophaga stomatis</name>
    <dbReference type="NCBI Taxonomy" id="1848904"/>
    <lineage>
        <taxon>Bacteria</taxon>
        <taxon>Pseudomonadati</taxon>
        <taxon>Bacteroidota</taxon>
        <taxon>Flavobacteriia</taxon>
        <taxon>Flavobacteriales</taxon>
        <taxon>Flavobacteriaceae</taxon>
        <taxon>Capnocytophaga</taxon>
    </lineage>
</organism>
<dbReference type="OrthoDB" id="187854at2"/>
<dbReference type="Pfam" id="PF11138">
    <property type="entry name" value="DUF2911"/>
    <property type="match status" value="1"/>
</dbReference>
<reference evidence="4" key="1">
    <citation type="submission" date="2017-06" db="EMBL/GenBank/DDBJ databases">
        <title>Capnocytophaga spp. assemblies.</title>
        <authorList>
            <person name="Gulvik C.A."/>
        </authorList>
    </citation>
    <scope>NUCLEOTIDE SEQUENCE [LARGE SCALE GENOMIC DNA]</scope>
    <source>
        <strain evidence="4">H2177</strain>
    </source>
</reference>
<dbReference type="InterPro" id="IPR011990">
    <property type="entry name" value="TPR-like_helical_dom_sf"/>
</dbReference>
<accession>A0A250FUM8</accession>
<feature type="chain" id="PRO_5013055230" evidence="2">
    <location>
        <begin position="20"/>
        <end position="281"/>
    </location>
</feature>
<dbReference type="InterPro" id="IPR021314">
    <property type="entry name" value="DUF2911"/>
</dbReference>
<name>A0A250FUM8_9FLAO</name>
<evidence type="ECO:0000313" key="3">
    <source>
        <dbReference type="EMBL" id="ATA88764.1"/>
    </source>
</evidence>
<dbReference type="RefSeq" id="WP_095895035.1">
    <property type="nucleotide sequence ID" value="NZ_CP022387.1"/>
</dbReference>
<proteinExistence type="predicted"/>
<evidence type="ECO:0000256" key="2">
    <source>
        <dbReference type="SAM" id="SignalP"/>
    </source>
</evidence>
<dbReference type="KEGG" id="csto:CGC58_02880"/>
<keyword evidence="1" id="KW-0175">Coiled coil</keyword>